<keyword evidence="3" id="KW-1003">Cell membrane</keyword>
<dbReference type="InterPro" id="IPR013563">
    <property type="entry name" value="Oligopep_ABC_C"/>
</dbReference>
<evidence type="ECO:0000256" key="4">
    <source>
        <dbReference type="ARBA" id="ARBA00022519"/>
    </source>
</evidence>
<dbReference type="Pfam" id="PF08352">
    <property type="entry name" value="oligo_HPY"/>
    <property type="match status" value="1"/>
</dbReference>
<sequence length="100" mass="10972">MSASTMASWAMRLVISHHRVAVMYMGEIVEIGPTREVLHAPRHAYTKQLLAAVPVPDPSRRLKRVTLDARELPSPLRALGDLPVTRPLVPVAPGHLVQAV</sequence>
<name>A0A1X7NHY3_9HYPH</name>
<dbReference type="SUPFAM" id="SSF52540">
    <property type="entry name" value="P-loop containing nucleoside triphosphate hydrolases"/>
    <property type="match status" value="1"/>
</dbReference>
<gene>
    <name evidence="11" type="ORF">SAMN02982922_1856</name>
</gene>
<dbReference type="OrthoDB" id="8454118at2"/>
<dbReference type="GO" id="GO:0015833">
    <property type="term" value="P:peptide transport"/>
    <property type="evidence" value="ECO:0007669"/>
    <property type="project" value="InterPro"/>
</dbReference>
<dbReference type="EMBL" id="FXBL01000004">
    <property type="protein sequence ID" value="SMH36984.1"/>
    <property type="molecule type" value="Genomic_DNA"/>
</dbReference>
<evidence type="ECO:0000256" key="7">
    <source>
        <dbReference type="ARBA" id="ARBA00022840"/>
    </source>
</evidence>
<keyword evidence="4" id="KW-0997">Cell inner membrane</keyword>
<dbReference type="InterPro" id="IPR027417">
    <property type="entry name" value="P-loop_NTPase"/>
</dbReference>
<comment type="subcellular location">
    <subcellularLocation>
        <location evidence="1">Cell inner membrane</location>
        <topology evidence="1">Peripheral membrane protein</topology>
    </subcellularLocation>
</comment>
<accession>A0A1X7NHY3</accession>
<evidence type="ECO:0000313" key="12">
    <source>
        <dbReference type="Proteomes" id="UP000193083"/>
    </source>
</evidence>
<protein>
    <submittedName>
        <fullName evidence="11">Oligopeptide/dipeptide transporter, C-terminal region</fullName>
    </submittedName>
</protein>
<evidence type="ECO:0000259" key="10">
    <source>
        <dbReference type="Pfam" id="PF08352"/>
    </source>
</evidence>
<evidence type="ECO:0000313" key="11">
    <source>
        <dbReference type="EMBL" id="SMH36984.1"/>
    </source>
</evidence>
<keyword evidence="2" id="KW-0813">Transport</keyword>
<dbReference type="InterPro" id="IPR050319">
    <property type="entry name" value="ABC_transp_ATP-bind"/>
</dbReference>
<organism evidence="11 12">
    <name type="scientific">Mesorhizobium australicum</name>
    <dbReference type="NCBI Taxonomy" id="536018"/>
    <lineage>
        <taxon>Bacteria</taxon>
        <taxon>Pseudomonadati</taxon>
        <taxon>Pseudomonadota</taxon>
        <taxon>Alphaproteobacteria</taxon>
        <taxon>Hyphomicrobiales</taxon>
        <taxon>Phyllobacteriaceae</taxon>
        <taxon>Mesorhizobium</taxon>
    </lineage>
</organism>
<keyword evidence="7" id="KW-0067">ATP-binding</keyword>
<keyword evidence="5" id="KW-0677">Repeat</keyword>
<dbReference type="GO" id="GO:0005524">
    <property type="term" value="F:ATP binding"/>
    <property type="evidence" value="ECO:0007669"/>
    <property type="project" value="UniProtKB-KW"/>
</dbReference>
<keyword evidence="6" id="KW-0547">Nucleotide-binding</keyword>
<evidence type="ECO:0000256" key="8">
    <source>
        <dbReference type="ARBA" id="ARBA00022967"/>
    </source>
</evidence>
<keyword evidence="8" id="KW-1278">Translocase</keyword>
<reference evidence="12" key="1">
    <citation type="submission" date="2017-04" db="EMBL/GenBank/DDBJ databases">
        <authorList>
            <person name="Varghese N."/>
            <person name="Submissions S."/>
        </authorList>
    </citation>
    <scope>NUCLEOTIDE SEQUENCE [LARGE SCALE GENOMIC DNA]</scope>
    <source>
        <strain evidence="12">B5P</strain>
    </source>
</reference>
<dbReference type="GO" id="GO:0005886">
    <property type="term" value="C:plasma membrane"/>
    <property type="evidence" value="ECO:0007669"/>
    <property type="project" value="UniProtKB-SubCell"/>
</dbReference>
<dbReference type="AlphaFoldDB" id="A0A1X7NHY3"/>
<evidence type="ECO:0000256" key="6">
    <source>
        <dbReference type="ARBA" id="ARBA00022741"/>
    </source>
</evidence>
<evidence type="ECO:0000256" key="1">
    <source>
        <dbReference type="ARBA" id="ARBA00004417"/>
    </source>
</evidence>
<evidence type="ECO:0000256" key="9">
    <source>
        <dbReference type="ARBA" id="ARBA00023136"/>
    </source>
</evidence>
<feature type="domain" description="Oligopeptide/dipeptide ABC transporter C-terminal" evidence="10">
    <location>
        <begin position="29"/>
        <end position="67"/>
    </location>
</feature>
<keyword evidence="12" id="KW-1185">Reference proteome</keyword>
<keyword evidence="9" id="KW-0472">Membrane</keyword>
<dbReference type="PANTHER" id="PTHR43776:SF15">
    <property type="entry name" value="GLUTATHIONE IMPORT ATP-BINDING PROTEIN GSIA"/>
    <property type="match status" value="1"/>
</dbReference>
<evidence type="ECO:0000256" key="5">
    <source>
        <dbReference type="ARBA" id="ARBA00022737"/>
    </source>
</evidence>
<evidence type="ECO:0000256" key="2">
    <source>
        <dbReference type="ARBA" id="ARBA00022448"/>
    </source>
</evidence>
<evidence type="ECO:0000256" key="3">
    <source>
        <dbReference type="ARBA" id="ARBA00022475"/>
    </source>
</evidence>
<dbReference type="PANTHER" id="PTHR43776">
    <property type="entry name" value="TRANSPORT ATP-BINDING PROTEIN"/>
    <property type="match status" value="1"/>
</dbReference>
<dbReference type="Proteomes" id="UP000193083">
    <property type="component" value="Unassembled WGS sequence"/>
</dbReference>
<proteinExistence type="predicted"/>
<dbReference type="Gene3D" id="3.40.50.300">
    <property type="entry name" value="P-loop containing nucleotide triphosphate hydrolases"/>
    <property type="match status" value="1"/>
</dbReference>